<evidence type="ECO:0000256" key="5">
    <source>
        <dbReference type="ARBA" id="ARBA00022729"/>
    </source>
</evidence>
<dbReference type="EMBL" id="WTYB01000003">
    <property type="protein sequence ID" value="MXP39695.1"/>
    <property type="molecule type" value="Genomic_DNA"/>
</dbReference>
<dbReference type="InterPro" id="IPR000531">
    <property type="entry name" value="Beta-barrel_TonB"/>
</dbReference>
<dbReference type="PANTHER" id="PTHR30069:SF29">
    <property type="entry name" value="HEMOGLOBIN AND HEMOGLOBIN-HAPTOGLOBIN-BINDING PROTEIN 1-RELATED"/>
    <property type="match status" value="1"/>
</dbReference>
<feature type="domain" description="TonB-dependent receptor-like beta-barrel" evidence="13">
    <location>
        <begin position="299"/>
        <end position="620"/>
    </location>
</feature>
<evidence type="ECO:0000256" key="8">
    <source>
        <dbReference type="ARBA" id="ARBA00023170"/>
    </source>
</evidence>
<keyword evidence="7 10" id="KW-0472">Membrane</keyword>
<feature type="domain" description="TonB-dependent receptor plug" evidence="14">
    <location>
        <begin position="59"/>
        <end position="160"/>
    </location>
</feature>
<evidence type="ECO:0000313" key="17">
    <source>
        <dbReference type="Proteomes" id="UP000430021"/>
    </source>
</evidence>
<dbReference type="InterPro" id="IPR037066">
    <property type="entry name" value="Plug_dom_sf"/>
</dbReference>
<dbReference type="RefSeq" id="WP_160761839.1">
    <property type="nucleotide sequence ID" value="NZ_BAAADZ010000011.1"/>
</dbReference>
<comment type="similarity">
    <text evidence="10 11">Belongs to the TonB-dependent receptor family.</text>
</comment>
<dbReference type="Proteomes" id="UP000548685">
    <property type="component" value="Unassembled WGS sequence"/>
</dbReference>
<evidence type="ECO:0000259" key="13">
    <source>
        <dbReference type="Pfam" id="PF00593"/>
    </source>
</evidence>
<evidence type="ECO:0000256" key="10">
    <source>
        <dbReference type="PROSITE-ProRule" id="PRU01360"/>
    </source>
</evidence>
<keyword evidence="5 12" id="KW-0732">Signal</keyword>
<evidence type="ECO:0000313" key="18">
    <source>
        <dbReference type="Proteomes" id="UP000548685"/>
    </source>
</evidence>
<dbReference type="InterPro" id="IPR012910">
    <property type="entry name" value="Plug_dom"/>
</dbReference>
<comment type="caution">
    <text evidence="16">The sequence shown here is derived from an EMBL/GenBank/DDBJ whole genome shotgun (WGS) entry which is preliminary data.</text>
</comment>
<evidence type="ECO:0000313" key="16">
    <source>
        <dbReference type="EMBL" id="MXP39695.1"/>
    </source>
</evidence>
<keyword evidence="8 16" id="KW-0675">Receptor</keyword>
<dbReference type="PROSITE" id="PS52016">
    <property type="entry name" value="TONB_DEPENDENT_REC_3"/>
    <property type="match status" value="1"/>
</dbReference>
<accession>A0A6I4UR52</accession>
<evidence type="ECO:0000256" key="12">
    <source>
        <dbReference type="SAM" id="SignalP"/>
    </source>
</evidence>
<dbReference type="Pfam" id="PF07715">
    <property type="entry name" value="Plug"/>
    <property type="match status" value="1"/>
</dbReference>
<evidence type="ECO:0000256" key="3">
    <source>
        <dbReference type="ARBA" id="ARBA00022452"/>
    </source>
</evidence>
<evidence type="ECO:0000256" key="11">
    <source>
        <dbReference type="RuleBase" id="RU003357"/>
    </source>
</evidence>
<dbReference type="Gene3D" id="2.170.130.10">
    <property type="entry name" value="TonB-dependent receptor, plug domain"/>
    <property type="match status" value="1"/>
</dbReference>
<keyword evidence="9 10" id="KW-0998">Cell outer membrane</keyword>
<dbReference type="GO" id="GO:0009279">
    <property type="term" value="C:cell outer membrane"/>
    <property type="evidence" value="ECO:0007669"/>
    <property type="project" value="UniProtKB-SubCell"/>
</dbReference>
<feature type="chain" id="PRO_5026048914" evidence="12">
    <location>
        <begin position="24"/>
        <end position="646"/>
    </location>
</feature>
<dbReference type="SUPFAM" id="SSF56935">
    <property type="entry name" value="Porins"/>
    <property type="match status" value="1"/>
</dbReference>
<proteinExistence type="inferred from homology"/>
<evidence type="ECO:0000256" key="4">
    <source>
        <dbReference type="ARBA" id="ARBA00022692"/>
    </source>
</evidence>
<dbReference type="Gene3D" id="2.40.170.20">
    <property type="entry name" value="TonB-dependent receptor, beta-barrel domain"/>
    <property type="match status" value="1"/>
</dbReference>
<evidence type="ECO:0000256" key="7">
    <source>
        <dbReference type="ARBA" id="ARBA00023136"/>
    </source>
</evidence>
<reference evidence="16 17" key="1">
    <citation type="submission" date="2019-12" db="EMBL/GenBank/DDBJ databases">
        <title>Genomic-based taxomic classification of the family Erythrobacteraceae.</title>
        <authorList>
            <person name="Xu L."/>
        </authorList>
    </citation>
    <scope>NUCLEOTIDE SEQUENCE [LARGE SCALE GENOMIC DNA]</scope>
    <source>
        <strain evidence="16 17">JCM 10282</strain>
    </source>
</reference>
<feature type="signal peptide" evidence="12">
    <location>
        <begin position="1"/>
        <end position="23"/>
    </location>
</feature>
<dbReference type="InterPro" id="IPR036942">
    <property type="entry name" value="Beta-barrel_TonB_sf"/>
</dbReference>
<dbReference type="CDD" id="cd01347">
    <property type="entry name" value="ligand_gated_channel"/>
    <property type="match status" value="1"/>
</dbReference>
<keyword evidence="3 10" id="KW-1134">Transmembrane beta strand</keyword>
<keyword evidence="4 10" id="KW-0812">Transmembrane</keyword>
<sequence length="646" mass="68932">MRNLKLLCSVAGAALMVHGVGHAQDVRAQDEEQIVFADLRVPAEILVSASRADDLLLKQYTGSALVITAEQIEQRQTRDIADVLRDVPGVAVAGIAGQTQIRLRGSEANHVLVLVDGIEVSDPYAGEFDIGTLQAEPGARVEVLRGAQSALYGPDAIGGVVAYESASGRSQPGFAARIEGGTQGTINGALRYGAAGDSWDAALSAVVVSTDGQPNARGGTRDIGRDSYTVSGKGSVEVAEGIALRAAARFIRTEGQTNDSDFDSASPTFGFTIDSPGVTFTNEAVYALVGARAEMLDGRWTHDLSAQIAEVDRETDSPFGLTSASEGDRVKASYVTAFKLADAHNLTFAADFERESFRNALAASGGFTGRRAVEQVGFVGEYRYAGEAFDLSAALRHDINDRFADATTFRVGAGYRVTDTTRLRAAGGSGVKNPGFFELFGFVDGRFIGNENLRPEKSTGWEVGLDQDLGDSARVSVAYFDSELEGEIFTTFPPPNFIATPANRTTVSEQRGVEVSLNARLAAQWSLDAAYSYLDAEENGIEEVRRPQHIASAALTWRAPGDAASATLVVRHNGETPDVAFTDPSFVPVRVILDDYTLVNLNARVKLADGISAFARVDNLLDERYEQVFSFVSPGRSAVVGVEARF</sequence>
<dbReference type="GO" id="GO:0044718">
    <property type="term" value="P:siderophore transmembrane transport"/>
    <property type="evidence" value="ECO:0007669"/>
    <property type="project" value="TreeGrafter"/>
</dbReference>
<dbReference type="OrthoDB" id="9796221at2"/>
<evidence type="ECO:0000259" key="14">
    <source>
        <dbReference type="Pfam" id="PF07715"/>
    </source>
</evidence>
<gene>
    <name evidence="15" type="ORF">FHS52_002835</name>
    <name evidence="16" type="ORF">GRI59_13890</name>
</gene>
<dbReference type="PANTHER" id="PTHR30069">
    <property type="entry name" value="TONB-DEPENDENT OUTER MEMBRANE RECEPTOR"/>
    <property type="match status" value="1"/>
</dbReference>
<protein>
    <submittedName>
        <fullName evidence="16">TonB-dependent receptor</fullName>
    </submittedName>
    <submittedName>
        <fullName evidence="15">Vitamin B12 transporter</fullName>
    </submittedName>
</protein>
<evidence type="ECO:0000256" key="2">
    <source>
        <dbReference type="ARBA" id="ARBA00022448"/>
    </source>
</evidence>
<evidence type="ECO:0000256" key="6">
    <source>
        <dbReference type="ARBA" id="ARBA00023077"/>
    </source>
</evidence>
<evidence type="ECO:0000313" key="15">
    <source>
        <dbReference type="EMBL" id="MBB3776843.1"/>
    </source>
</evidence>
<dbReference type="EMBL" id="JACICE010000003">
    <property type="protein sequence ID" value="MBB3776843.1"/>
    <property type="molecule type" value="Genomic_DNA"/>
</dbReference>
<dbReference type="GO" id="GO:0015344">
    <property type="term" value="F:siderophore uptake transmembrane transporter activity"/>
    <property type="evidence" value="ECO:0007669"/>
    <property type="project" value="TreeGrafter"/>
</dbReference>
<dbReference type="Proteomes" id="UP000430021">
    <property type="component" value="Unassembled WGS sequence"/>
</dbReference>
<evidence type="ECO:0000256" key="1">
    <source>
        <dbReference type="ARBA" id="ARBA00004571"/>
    </source>
</evidence>
<keyword evidence="6 11" id="KW-0798">TonB box</keyword>
<keyword evidence="18" id="KW-1185">Reference proteome</keyword>
<organism evidence="16 17">
    <name type="scientific">Erythrobacter ramosus</name>
    <dbReference type="NCBI Taxonomy" id="35811"/>
    <lineage>
        <taxon>Bacteria</taxon>
        <taxon>Pseudomonadati</taxon>
        <taxon>Pseudomonadota</taxon>
        <taxon>Alphaproteobacteria</taxon>
        <taxon>Sphingomonadales</taxon>
        <taxon>Erythrobacteraceae</taxon>
        <taxon>Erythrobacter/Porphyrobacter group</taxon>
        <taxon>Erythrobacter</taxon>
    </lineage>
</organism>
<dbReference type="AlphaFoldDB" id="A0A6I4UR52"/>
<name>A0A6I4UR52_9SPHN</name>
<evidence type="ECO:0000256" key="9">
    <source>
        <dbReference type="ARBA" id="ARBA00023237"/>
    </source>
</evidence>
<dbReference type="InterPro" id="IPR039426">
    <property type="entry name" value="TonB-dep_rcpt-like"/>
</dbReference>
<comment type="subcellular location">
    <subcellularLocation>
        <location evidence="1 10">Cell outer membrane</location>
        <topology evidence="1 10">Multi-pass membrane protein</topology>
    </subcellularLocation>
</comment>
<dbReference type="Pfam" id="PF00593">
    <property type="entry name" value="TonB_dep_Rec_b-barrel"/>
    <property type="match status" value="1"/>
</dbReference>
<reference evidence="15 18" key="2">
    <citation type="submission" date="2020-08" db="EMBL/GenBank/DDBJ databases">
        <title>Genomic Encyclopedia of Type Strains, Phase IV (KMG-IV): sequencing the most valuable type-strain genomes for metagenomic binning, comparative biology and taxonomic classification.</title>
        <authorList>
            <person name="Goeker M."/>
        </authorList>
    </citation>
    <scope>NUCLEOTIDE SEQUENCE [LARGE SCALE GENOMIC DNA]</scope>
    <source>
        <strain evidence="15 18">DSM 8510</strain>
    </source>
</reference>
<keyword evidence="2 10" id="KW-0813">Transport</keyword>